<proteinExistence type="predicted"/>
<dbReference type="OrthoDB" id="8114194at2"/>
<feature type="transmembrane region" description="Helical" evidence="2">
    <location>
        <begin position="420"/>
        <end position="439"/>
    </location>
</feature>
<accession>A0A1I1RC98</accession>
<dbReference type="AlphaFoldDB" id="A0A1I1RC98"/>
<dbReference type="PANTHER" id="PTHR32309">
    <property type="entry name" value="TYROSINE-PROTEIN KINASE"/>
    <property type="match status" value="1"/>
</dbReference>
<dbReference type="PANTHER" id="PTHR32309:SF13">
    <property type="entry name" value="FERRIC ENTEROBACTIN TRANSPORT PROTEIN FEPE"/>
    <property type="match status" value="1"/>
</dbReference>
<keyword evidence="2" id="KW-0812">Transmembrane</keyword>
<feature type="transmembrane region" description="Helical" evidence="2">
    <location>
        <begin position="478"/>
        <end position="498"/>
    </location>
</feature>
<name>A0A1I1RC98_9RHOB</name>
<protein>
    <submittedName>
        <fullName evidence="3">Polysaccharide chain length determinant protein, PEP-CTERM locus subfamily</fullName>
    </submittedName>
</protein>
<feature type="coiled-coil region" evidence="1">
    <location>
        <begin position="323"/>
        <end position="381"/>
    </location>
</feature>
<reference evidence="3 4" key="1">
    <citation type="submission" date="2016-10" db="EMBL/GenBank/DDBJ databases">
        <authorList>
            <person name="de Groot N.N."/>
        </authorList>
    </citation>
    <scope>NUCLEOTIDE SEQUENCE [LARGE SCALE GENOMIC DNA]</scope>
    <source>
        <strain evidence="3 4">DSM 29619</strain>
    </source>
</reference>
<keyword evidence="1" id="KW-0175">Coiled coil</keyword>
<dbReference type="GO" id="GO:0004713">
    <property type="term" value="F:protein tyrosine kinase activity"/>
    <property type="evidence" value="ECO:0007669"/>
    <property type="project" value="TreeGrafter"/>
</dbReference>
<gene>
    <name evidence="3" type="ORF">SAMN05421762_3873</name>
</gene>
<dbReference type="RefSeq" id="WP_093455037.1">
    <property type="nucleotide sequence ID" value="NZ_FNZG01000009.1"/>
</dbReference>
<keyword evidence="2" id="KW-0472">Membrane</keyword>
<evidence type="ECO:0000256" key="2">
    <source>
        <dbReference type="SAM" id="Phobius"/>
    </source>
</evidence>
<dbReference type="InterPro" id="IPR050445">
    <property type="entry name" value="Bact_polysacc_biosynth/exp"/>
</dbReference>
<feature type="coiled-coil region" evidence="1">
    <location>
        <begin position="208"/>
        <end position="235"/>
    </location>
</feature>
<evidence type="ECO:0000313" key="4">
    <source>
        <dbReference type="Proteomes" id="UP000231644"/>
    </source>
</evidence>
<keyword evidence="4" id="KW-1185">Reference proteome</keyword>
<dbReference type="Proteomes" id="UP000231644">
    <property type="component" value="Unassembled WGS sequence"/>
</dbReference>
<sequence>MSNIRYYISIFARRMPWFLIVAGLISGFAVAVAITLPPAYVSSTRLLVESSQIPGQLAAPTVELSGEERLQIFETQLLTRANMLEIARELDVLPDQRNLSPDEIVAGMRSRTSIRNQAGRNRATLMTISFESEDPRKAAAVLNEYLTRVLNLDTEYRTGRATQTQQFFEQEVQRLGEQLDQQSGEILRFKTEHADALPDAQDFRRNRQTALQERLVQTERDISELEDQKQRLEQVFVATGQVQAGEVGANRSPDQVALDEARTQLREALLIYSETNPRVKMLQARVDQLALVVAEAQVEAEGSGTRDATVPVNPAQTLYELQVAELDSKLASLTDQKQRTEVELDKLEDAIARTSANAIALEALERDYTNIQDQYNQASARLATASTGERIELLSRGQRVTVVEQPSVPTEPTKPNRLKLGAAGVGAGILAGAALIALLEMLNTSARRPIDLVNGLGITPLATVPYLRTRREKFRRRASLIAVILVIGAAIPASIYAVHTYYQPLDLIADRIMNKLGVRG</sequence>
<evidence type="ECO:0000313" key="3">
    <source>
        <dbReference type="EMBL" id="SFD28010.1"/>
    </source>
</evidence>
<keyword evidence="2" id="KW-1133">Transmembrane helix</keyword>
<organism evidence="3 4">
    <name type="scientific">Pseudooceanicola nitratireducens</name>
    <dbReference type="NCBI Taxonomy" id="517719"/>
    <lineage>
        <taxon>Bacteria</taxon>
        <taxon>Pseudomonadati</taxon>
        <taxon>Pseudomonadota</taxon>
        <taxon>Alphaproteobacteria</taxon>
        <taxon>Rhodobacterales</taxon>
        <taxon>Paracoccaceae</taxon>
        <taxon>Pseudooceanicola</taxon>
    </lineage>
</organism>
<evidence type="ECO:0000256" key="1">
    <source>
        <dbReference type="SAM" id="Coils"/>
    </source>
</evidence>
<dbReference type="GO" id="GO:0005886">
    <property type="term" value="C:plasma membrane"/>
    <property type="evidence" value="ECO:0007669"/>
    <property type="project" value="TreeGrafter"/>
</dbReference>
<dbReference type="STRING" id="517719.SAMN05421762_3873"/>
<dbReference type="EMBL" id="FOLX01000008">
    <property type="protein sequence ID" value="SFD28010.1"/>
    <property type="molecule type" value="Genomic_DNA"/>
</dbReference>